<feature type="transmembrane region" description="Helical" evidence="2">
    <location>
        <begin position="247"/>
        <end position="268"/>
    </location>
</feature>
<feature type="region of interest" description="Disordered" evidence="1">
    <location>
        <begin position="99"/>
        <end position="131"/>
    </location>
</feature>
<evidence type="ECO:0000313" key="4">
    <source>
        <dbReference type="Proteomes" id="UP001172673"/>
    </source>
</evidence>
<keyword evidence="2" id="KW-1133">Transmembrane helix</keyword>
<evidence type="ECO:0000313" key="3">
    <source>
        <dbReference type="EMBL" id="KAJ9605839.1"/>
    </source>
</evidence>
<keyword evidence="4" id="KW-1185">Reference proteome</keyword>
<feature type="transmembrane region" description="Helical" evidence="2">
    <location>
        <begin position="280"/>
        <end position="300"/>
    </location>
</feature>
<proteinExistence type="predicted"/>
<evidence type="ECO:0000256" key="2">
    <source>
        <dbReference type="SAM" id="Phobius"/>
    </source>
</evidence>
<dbReference type="AlphaFoldDB" id="A0AA39CF31"/>
<dbReference type="EMBL" id="JAPDRK010000015">
    <property type="protein sequence ID" value="KAJ9605839.1"/>
    <property type="molecule type" value="Genomic_DNA"/>
</dbReference>
<sequence>MRRQMHIRSTPTVLQSTFSPILPLRLKANHCQEQSANFRDRSQDQQLGLLDIATRQIALGYDAAEVAFLMDLDLWELAQYIACFAIGIQEATSATSEATFTFGSPSSGEEVGESNDSVTEEARVETSDEWEETYEEEERLIDHQPKVTVESIWDEIQHIIGEEDHLEHLSGKPGEQVVDYDVLPYILKMDNQKDEHCTCFRSTTDLQDAQRLDGPIAGATCSRKDIGATRALPSTQLATSSKIRMRVSMLLAIFIGRFLGILLSELHRLLFDNTNSSSKILLLLGIWSGTIPLIAIGKFMGCN</sequence>
<dbReference type="Proteomes" id="UP001172673">
    <property type="component" value="Unassembled WGS sequence"/>
</dbReference>
<protein>
    <submittedName>
        <fullName evidence="3">Uncharacterized protein</fullName>
    </submittedName>
</protein>
<comment type="caution">
    <text evidence="3">The sequence shown here is derived from an EMBL/GenBank/DDBJ whole genome shotgun (WGS) entry which is preliminary data.</text>
</comment>
<feature type="compositionally biased region" description="Low complexity" evidence="1">
    <location>
        <begin position="99"/>
        <end position="109"/>
    </location>
</feature>
<evidence type="ECO:0000256" key="1">
    <source>
        <dbReference type="SAM" id="MobiDB-lite"/>
    </source>
</evidence>
<organism evidence="3 4">
    <name type="scientific">Cladophialophora chaetospira</name>
    <dbReference type="NCBI Taxonomy" id="386627"/>
    <lineage>
        <taxon>Eukaryota</taxon>
        <taxon>Fungi</taxon>
        <taxon>Dikarya</taxon>
        <taxon>Ascomycota</taxon>
        <taxon>Pezizomycotina</taxon>
        <taxon>Eurotiomycetes</taxon>
        <taxon>Chaetothyriomycetidae</taxon>
        <taxon>Chaetothyriales</taxon>
        <taxon>Herpotrichiellaceae</taxon>
        <taxon>Cladophialophora</taxon>
    </lineage>
</organism>
<keyword evidence="2" id="KW-0472">Membrane</keyword>
<name>A0AA39CF31_9EURO</name>
<reference evidence="3" key="1">
    <citation type="submission" date="2022-10" db="EMBL/GenBank/DDBJ databases">
        <title>Culturing micro-colonial fungi from biological soil crusts in the Mojave desert and describing Neophaeococcomyces mojavensis, and introducing the new genera and species Taxawa tesnikishii.</title>
        <authorList>
            <person name="Kurbessoian T."/>
            <person name="Stajich J.E."/>
        </authorList>
    </citation>
    <scope>NUCLEOTIDE SEQUENCE</scope>
    <source>
        <strain evidence="3">TK_41</strain>
    </source>
</reference>
<gene>
    <name evidence="3" type="ORF">H2200_009688</name>
</gene>
<keyword evidence="2" id="KW-0812">Transmembrane</keyword>
<accession>A0AA39CF31</accession>